<dbReference type="AlphaFoldDB" id="A0AAV4U118"/>
<reference evidence="1 2" key="1">
    <citation type="submission" date="2021-06" db="EMBL/GenBank/DDBJ databases">
        <title>Caerostris extrusa draft genome.</title>
        <authorList>
            <person name="Kono N."/>
            <person name="Arakawa K."/>
        </authorList>
    </citation>
    <scope>NUCLEOTIDE SEQUENCE [LARGE SCALE GENOMIC DNA]</scope>
</reference>
<dbReference type="EMBL" id="BPLR01012115">
    <property type="protein sequence ID" value="GIY51484.1"/>
    <property type="molecule type" value="Genomic_DNA"/>
</dbReference>
<accession>A0AAV4U118</accession>
<proteinExistence type="predicted"/>
<gene>
    <name evidence="1" type="ORF">CEXT_611831</name>
</gene>
<keyword evidence="2" id="KW-1185">Reference proteome</keyword>
<evidence type="ECO:0000313" key="1">
    <source>
        <dbReference type="EMBL" id="GIY51484.1"/>
    </source>
</evidence>
<dbReference type="Proteomes" id="UP001054945">
    <property type="component" value="Unassembled WGS sequence"/>
</dbReference>
<name>A0AAV4U118_CAEEX</name>
<organism evidence="1 2">
    <name type="scientific">Caerostris extrusa</name>
    <name type="common">Bark spider</name>
    <name type="synonym">Caerostris bankana</name>
    <dbReference type="NCBI Taxonomy" id="172846"/>
    <lineage>
        <taxon>Eukaryota</taxon>
        <taxon>Metazoa</taxon>
        <taxon>Ecdysozoa</taxon>
        <taxon>Arthropoda</taxon>
        <taxon>Chelicerata</taxon>
        <taxon>Arachnida</taxon>
        <taxon>Araneae</taxon>
        <taxon>Araneomorphae</taxon>
        <taxon>Entelegynae</taxon>
        <taxon>Araneoidea</taxon>
        <taxon>Araneidae</taxon>
        <taxon>Caerostris</taxon>
    </lineage>
</organism>
<sequence length="127" mass="14073">MNRNFIHCPLNPTSFSDNRISGFMTLYIACFDVVAIESVVQSIVEATSLTAVTFSEKGTSGPPEKAFGKAQKTPHDVSLSYTHKGSNIILEVFSKPPQWRIPSAIEHKIAALNVKIFFSEKESKKKN</sequence>
<evidence type="ECO:0000313" key="2">
    <source>
        <dbReference type="Proteomes" id="UP001054945"/>
    </source>
</evidence>
<comment type="caution">
    <text evidence="1">The sequence shown here is derived from an EMBL/GenBank/DDBJ whole genome shotgun (WGS) entry which is preliminary data.</text>
</comment>
<protein>
    <submittedName>
        <fullName evidence="1">Uncharacterized protein</fullName>
    </submittedName>
</protein>